<feature type="domain" description="Metallo-beta-lactamase" evidence="2">
    <location>
        <begin position="21"/>
        <end position="209"/>
    </location>
</feature>
<dbReference type="InterPro" id="IPR036866">
    <property type="entry name" value="RibonucZ/Hydroxyglut_hydro"/>
</dbReference>
<accession>A0A348WFN4</accession>
<keyword evidence="1 3" id="KW-0378">Hydrolase</keyword>
<dbReference type="CDD" id="cd07719">
    <property type="entry name" value="arylsulfatase_AtsA-like_MBL-fold"/>
    <property type="match status" value="1"/>
</dbReference>
<evidence type="ECO:0000313" key="4">
    <source>
        <dbReference type="Proteomes" id="UP000264719"/>
    </source>
</evidence>
<proteinExistence type="predicted"/>
<dbReference type="SMART" id="SM00849">
    <property type="entry name" value="Lactamase_B"/>
    <property type="match status" value="1"/>
</dbReference>
<dbReference type="EMBL" id="DMVW01000154">
    <property type="protein sequence ID" value="HAR53346.1"/>
    <property type="molecule type" value="Genomic_DNA"/>
</dbReference>
<dbReference type="GO" id="GO:0042781">
    <property type="term" value="F:3'-tRNA processing endoribonuclease activity"/>
    <property type="evidence" value="ECO:0007669"/>
    <property type="project" value="TreeGrafter"/>
</dbReference>
<dbReference type="PANTHER" id="PTHR46018:SF2">
    <property type="entry name" value="ZINC PHOSPHODIESTERASE ELAC PROTEIN 1"/>
    <property type="match status" value="1"/>
</dbReference>
<comment type="caution">
    <text evidence="3">The sequence shown here is derived from an EMBL/GenBank/DDBJ whole genome shotgun (WGS) entry which is preliminary data.</text>
</comment>
<dbReference type="Proteomes" id="UP000264719">
    <property type="component" value="Unassembled WGS sequence"/>
</dbReference>
<sequence length="283" mass="30449">MFDVALLGVKGGPAIAPGSNMPASNLLRIGERVILVDAGLGVTRGLCDQGVHPREVDTILITHLHSDHYLELGPFLHTAWVGGLTRPVRVIGPRGLGAYWEGFLASMSFDIDLRIEDEGRCDLSALAQIEEMSEGMLLDDGGLRIDALRNHHPPIIESYALRFEAMGKRAVISGDTAYFEPLIAFAQGAYLLVHEALLEAGVDALCAGLNLTDGRLKRHLMQSHTTAQEAGRIASLAGVGHLALTHFVPGADPSLTPALWEAAVRETWQGRLSLGRDGMRISV</sequence>
<evidence type="ECO:0000313" key="3">
    <source>
        <dbReference type="EMBL" id="HAR53346.1"/>
    </source>
</evidence>
<dbReference type="AlphaFoldDB" id="A0A348WFN4"/>
<organism evidence="3 4">
    <name type="scientific">Roseovarius nubinhibens</name>
    <dbReference type="NCBI Taxonomy" id="314263"/>
    <lineage>
        <taxon>Bacteria</taxon>
        <taxon>Pseudomonadati</taxon>
        <taxon>Pseudomonadota</taxon>
        <taxon>Alphaproteobacteria</taxon>
        <taxon>Rhodobacterales</taxon>
        <taxon>Roseobacteraceae</taxon>
        <taxon>Roseovarius</taxon>
    </lineage>
</organism>
<gene>
    <name evidence="3" type="ORF">DCS45_15935</name>
</gene>
<evidence type="ECO:0000259" key="2">
    <source>
        <dbReference type="SMART" id="SM00849"/>
    </source>
</evidence>
<evidence type="ECO:0000256" key="1">
    <source>
        <dbReference type="ARBA" id="ARBA00022801"/>
    </source>
</evidence>
<reference evidence="3 4" key="1">
    <citation type="journal article" date="2018" name="Nat. Biotechnol.">
        <title>A standardized bacterial taxonomy based on genome phylogeny substantially revises the tree of life.</title>
        <authorList>
            <person name="Parks D.H."/>
            <person name="Chuvochina M."/>
            <person name="Waite D.W."/>
            <person name="Rinke C."/>
            <person name="Skarshewski A."/>
            <person name="Chaumeil P.A."/>
            <person name="Hugenholtz P."/>
        </authorList>
    </citation>
    <scope>NUCLEOTIDE SEQUENCE [LARGE SCALE GENOMIC DNA]</scope>
    <source>
        <strain evidence="3">UBA9169</strain>
    </source>
</reference>
<dbReference type="Gene3D" id="3.60.15.10">
    <property type="entry name" value="Ribonuclease Z/Hydroxyacylglutathione hydrolase-like"/>
    <property type="match status" value="1"/>
</dbReference>
<dbReference type="SUPFAM" id="SSF56281">
    <property type="entry name" value="Metallo-hydrolase/oxidoreductase"/>
    <property type="match status" value="1"/>
</dbReference>
<dbReference type="InterPro" id="IPR044094">
    <property type="entry name" value="AtsA-like_MBL-fold"/>
</dbReference>
<name>A0A348WFN4_9RHOB</name>
<dbReference type="PANTHER" id="PTHR46018">
    <property type="entry name" value="ZINC PHOSPHODIESTERASE ELAC PROTEIN 1"/>
    <property type="match status" value="1"/>
</dbReference>
<dbReference type="InterPro" id="IPR001279">
    <property type="entry name" value="Metallo-B-lactamas"/>
</dbReference>
<dbReference type="Pfam" id="PF23023">
    <property type="entry name" value="Anti-Pycsar_Apyc1"/>
    <property type="match status" value="1"/>
</dbReference>
<protein>
    <submittedName>
        <fullName evidence="3">MBL fold metallo-hydrolase</fullName>
    </submittedName>
</protein>